<evidence type="ECO:0000313" key="3">
    <source>
        <dbReference type="EMBL" id="QII12134.1"/>
    </source>
</evidence>
<reference evidence="2" key="2">
    <citation type="submission" date="2006-01" db="EMBL/GenBank/DDBJ databases">
        <authorList>
            <person name="Genoscope"/>
        </authorList>
    </citation>
    <scope>NUCLEOTIDE SEQUENCE</scope>
</reference>
<reference evidence="3 4" key="3">
    <citation type="submission" date="2020-02" db="EMBL/GenBank/DDBJ databases">
        <title>Newly sequenced genome of strain CSTR1 showed variability in Candidatus Kuenenia stuttgartiensis genomes.</title>
        <authorList>
            <person name="Ding C."/>
            <person name="Adrian L."/>
        </authorList>
    </citation>
    <scope>NUCLEOTIDE SEQUENCE [LARGE SCALE GENOMIC DNA]</scope>
    <source>
        <strain evidence="3 4">CSTR1</strain>
    </source>
</reference>
<proteinExistence type="predicted"/>
<keyword evidence="1" id="KW-1133">Transmembrane helix</keyword>
<evidence type="ECO:0000313" key="4">
    <source>
        <dbReference type="Proteomes" id="UP000501926"/>
    </source>
</evidence>
<dbReference type="AlphaFoldDB" id="Q1Q0N3"/>
<sequence>MYRLINVKSTTIYCMHNIIFAVQAISPCISIAAYLQSYLFEQAVLNLLKSLRFYKTPYLLLDSLLID</sequence>
<dbReference type="EMBL" id="CP049055">
    <property type="protein sequence ID" value="QII12134.1"/>
    <property type="molecule type" value="Genomic_DNA"/>
</dbReference>
<feature type="transmembrane region" description="Helical" evidence="1">
    <location>
        <begin position="12"/>
        <end position="35"/>
    </location>
</feature>
<evidence type="ECO:0000256" key="1">
    <source>
        <dbReference type="SAM" id="Phobius"/>
    </source>
</evidence>
<reference evidence="2" key="1">
    <citation type="journal article" date="2006" name="Nature">
        <title>Deciphering the evolution and metabolism of an anammox bacterium from a community genome.</title>
        <authorList>
            <person name="Strous M."/>
            <person name="Pelletier E."/>
            <person name="Mangenot S."/>
            <person name="Rattei T."/>
            <person name="Lehner A."/>
            <person name="Taylor M.W."/>
            <person name="Horn M."/>
            <person name="Daims H."/>
            <person name="Bartol-Mavel D."/>
            <person name="Wincker P."/>
            <person name="Barbe V."/>
            <person name="Fonknechten N."/>
            <person name="Vallenet D."/>
            <person name="Segurens B."/>
            <person name="Schenowitz-Truong C."/>
            <person name="Medigue C."/>
            <person name="Collingro A."/>
            <person name="Snel B."/>
            <person name="Dutilh B.E."/>
            <person name="OpDenCamp H.J.M."/>
            <person name="vanDerDrift C."/>
            <person name="Cirpus I."/>
            <person name="vanDePas-Schoonen K.T."/>
            <person name="Harhangi H.R."/>
            <person name="vanNiftrik L."/>
            <person name="Schmid M."/>
            <person name="Keltjens J."/>
            <person name="vanDeVossenberg J."/>
            <person name="Kartal B."/>
            <person name="Meier H."/>
            <person name="Frishman D."/>
            <person name="Huynen M.A."/>
            <person name="Mewes H."/>
            <person name="Weissenbach J."/>
            <person name="Jetten M.S.M."/>
            <person name="Wagner M."/>
            <person name="LePaslier D."/>
        </authorList>
    </citation>
    <scope>NUCLEOTIDE SEQUENCE</scope>
</reference>
<gene>
    <name evidence="3" type="ORF">KsCSTR_27550</name>
    <name evidence="2" type="ORF">kuste2801</name>
</gene>
<organism evidence="2">
    <name type="scientific">Kuenenia stuttgartiensis</name>
    <dbReference type="NCBI Taxonomy" id="174633"/>
    <lineage>
        <taxon>Bacteria</taxon>
        <taxon>Pseudomonadati</taxon>
        <taxon>Planctomycetota</taxon>
        <taxon>Candidatus Brocadiia</taxon>
        <taxon>Candidatus Brocadiales</taxon>
        <taxon>Candidatus Brocadiaceae</taxon>
        <taxon>Candidatus Kuenenia</taxon>
    </lineage>
</organism>
<keyword evidence="1" id="KW-0472">Membrane</keyword>
<name>Q1Q0N3_KUEST</name>
<evidence type="ECO:0000313" key="2">
    <source>
        <dbReference type="EMBL" id="CAJ73552.1"/>
    </source>
</evidence>
<dbReference type="EMBL" id="CT573071">
    <property type="protein sequence ID" value="CAJ73552.1"/>
    <property type="molecule type" value="Genomic_DNA"/>
</dbReference>
<protein>
    <submittedName>
        <fullName evidence="2">Uncharacterized protein</fullName>
    </submittedName>
</protein>
<dbReference type="Proteomes" id="UP000501926">
    <property type="component" value="Chromosome"/>
</dbReference>
<keyword evidence="1" id="KW-0812">Transmembrane</keyword>
<accession>Q1Q0N3</accession>